<dbReference type="Proteomes" id="UP000005268">
    <property type="component" value="Chromosome"/>
</dbReference>
<accession>I3UP35</accession>
<evidence type="ECO:0000313" key="1">
    <source>
        <dbReference type="EMBL" id="AFK67256.1"/>
    </source>
</evidence>
<reference evidence="1 2" key="1">
    <citation type="journal article" date="2012" name="J. Bacteriol.">
        <title>Complete Genome Sequence of the Naphthalene-Degrading Pseudomonas putida Strain ND6.</title>
        <authorList>
            <person name="Li S."/>
            <person name="Zhao H."/>
            <person name="Li Y."/>
            <person name="Niu S."/>
            <person name="Cai B."/>
        </authorList>
    </citation>
    <scope>NUCLEOTIDE SEQUENCE [LARGE SCALE GENOMIC DNA]</scope>
    <source>
        <strain evidence="1 2">ND6</strain>
    </source>
</reference>
<dbReference type="HOGENOM" id="CLU_3256615_0_0_6"/>
<evidence type="ECO:0000313" key="2">
    <source>
        <dbReference type="Proteomes" id="UP000005268"/>
    </source>
</evidence>
<name>I3UP35_PSEPU</name>
<organism evidence="1 2">
    <name type="scientific">Pseudomonas putida ND6</name>
    <dbReference type="NCBI Taxonomy" id="231023"/>
    <lineage>
        <taxon>Bacteria</taxon>
        <taxon>Pseudomonadati</taxon>
        <taxon>Pseudomonadota</taxon>
        <taxon>Gammaproteobacteria</taxon>
        <taxon>Pseudomonadales</taxon>
        <taxon>Pseudomonadaceae</taxon>
        <taxon>Pseudomonas</taxon>
    </lineage>
</organism>
<gene>
    <name evidence="1" type="ORF">YSA_00887</name>
</gene>
<protein>
    <submittedName>
        <fullName evidence="1">Uncharacterized protein</fullName>
    </submittedName>
</protein>
<proteinExistence type="predicted"/>
<dbReference type="EMBL" id="CP003588">
    <property type="protein sequence ID" value="AFK67256.1"/>
    <property type="molecule type" value="Genomic_DNA"/>
</dbReference>
<dbReference type="AlphaFoldDB" id="I3UP35"/>
<dbReference type="KEGG" id="ppi:YSA_00887"/>
<sequence length="42" mass="4606">MSQRYRFPSGKLAPGLMLPTKIEGRLRLHLASIEAADIPVTA</sequence>